<accession>A0ABS4PNG4</accession>
<evidence type="ECO:0000313" key="2">
    <source>
        <dbReference type="EMBL" id="MBP2180399.1"/>
    </source>
</evidence>
<evidence type="ECO:0000313" key="3">
    <source>
        <dbReference type="Proteomes" id="UP000741013"/>
    </source>
</evidence>
<keyword evidence="1" id="KW-1133">Transmembrane helix</keyword>
<keyword evidence="1" id="KW-0812">Transmembrane</keyword>
<sequence>MTFKDYLPAFVVAGYALAGILGWLRGKLSSGRKPLTVAISVLVVATSLFWLIAGAGLTGTITILVVFLVVPFVVIFVSQVLGRARRRKAGDENLPPIWPAVVLAIGALAFCLPAVNLITNGLCSLVGLDHNVGLLVTGTEDASTFRDGSPRLVSGEYLFEGTRIFVDHSWWFAFGPLPAEGDTVEVSVAPMWPYPIYENTWSAVVMTGLGATLLVPGIPLALLALKERRRTAVPALSSE</sequence>
<dbReference type="EMBL" id="JAGGMS010000001">
    <property type="protein sequence ID" value="MBP2180399.1"/>
    <property type="molecule type" value="Genomic_DNA"/>
</dbReference>
<dbReference type="RefSeq" id="WP_209663975.1">
    <property type="nucleotide sequence ID" value="NZ_JAGGMS010000001.1"/>
</dbReference>
<dbReference type="Proteomes" id="UP000741013">
    <property type="component" value="Unassembled WGS sequence"/>
</dbReference>
<organism evidence="2 3">
    <name type="scientific">Amycolatopsis magusensis</name>
    <dbReference type="NCBI Taxonomy" id="882444"/>
    <lineage>
        <taxon>Bacteria</taxon>
        <taxon>Bacillati</taxon>
        <taxon>Actinomycetota</taxon>
        <taxon>Actinomycetes</taxon>
        <taxon>Pseudonocardiales</taxon>
        <taxon>Pseudonocardiaceae</taxon>
        <taxon>Amycolatopsis</taxon>
    </lineage>
</organism>
<feature type="transmembrane region" description="Helical" evidence="1">
    <location>
        <begin position="61"/>
        <end position="82"/>
    </location>
</feature>
<comment type="caution">
    <text evidence="2">The sequence shown here is derived from an EMBL/GenBank/DDBJ whole genome shotgun (WGS) entry which is preliminary data.</text>
</comment>
<reference evidence="2 3" key="1">
    <citation type="submission" date="2021-03" db="EMBL/GenBank/DDBJ databases">
        <title>Sequencing the genomes of 1000 actinobacteria strains.</title>
        <authorList>
            <person name="Klenk H.-P."/>
        </authorList>
    </citation>
    <scope>NUCLEOTIDE SEQUENCE [LARGE SCALE GENOMIC DNA]</scope>
    <source>
        <strain evidence="2 3">DSM 45510</strain>
    </source>
</reference>
<keyword evidence="3" id="KW-1185">Reference proteome</keyword>
<gene>
    <name evidence="2" type="ORF">JOM49_001925</name>
</gene>
<feature type="transmembrane region" description="Helical" evidence="1">
    <location>
        <begin position="94"/>
        <end position="115"/>
    </location>
</feature>
<evidence type="ECO:0000256" key="1">
    <source>
        <dbReference type="SAM" id="Phobius"/>
    </source>
</evidence>
<protein>
    <submittedName>
        <fullName evidence="2">Uncharacterized protein</fullName>
    </submittedName>
</protein>
<proteinExistence type="predicted"/>
<name>A0ABS4PNG4_9PSEU</name>
<feature type="transmembrane region" description="Helical" evidence="1">
    <location>
        <begin position="6"/>
        <end position="24"/>
    </location>
</feature>
<feature type="transmembrane region" description="Helical" evidence="1">
    <location>
        <begin position="201"/>
        <end position="225"/>
    </location>
</feature>
<feature type="transmembrane region" description="Helical" evidence="1">
    <location>
        <begin position="36"/>
        <end position="55"/>
    </location>
</feature>
<keyword evidence="1" id="KW-0472">Membrane</keyword>